<dbReference type="InterPro" id="IPR010428">
    <property type="entry name" value="Zincin_1"/>
</dbReference>
<dbReference type="Pfam" id="PF06262">
    <property type="entry name" value="Zincin_1"/>
    <property type="match status" value="1"/>
</dbReference>
<evidence type="ECO:0008006" key="3">
    <source>
        <dbReference type="Google" id="ProtNLM"/>
    </source>
</evidence>
<sequence length="128" mass="14803">MTREAFKKLVQEGFLLIPEKFRERIKNVALLVEDEPREEVRIQEGLGEDETLLGLYQGIPATLRGDSYGMGPTVPDTITLFKLPIEEAAREDGEDIRKVIAETIWHEYAHYFGMDEGEVRLRERTRKP</sequence>
<dbReference type="Gene3D" id="3.30.2010.20">
    <property type="match status" value="1"/>
</dbReference>
<dbReference type="CDD" id="cd12952">
    <property type="entry name" value="MMP_ACEL2062"/>
    <property type="match status" value="1"/>
</dbReference>
<evidence type="ECO:0000313" key="1">
    <source>
        <dbReference type="EMBL" id="OGG64793.1"/>
    </source>
</evidence>
<reference evidence="1 2" key="1">
    <citation type="journal article" date="2016" name="Nat. Commun.">
        <title>Thousands of microbial genomes shed light on interconnected biogeochemical processes in an aquifer system.</title>
        <authorList>
            <person name="Anantharaman K."/>
            <person name="Brown C.T."/>
            <person name="Hug L.A."/>
            <person name="Sharon I."/>
            <person name="Castelle C.J."/>
            <person name="Probst A.J."/>
            <person name="Thomas B.C."/>
            <person name="Singh A."/>
            <person name="Wilkins M.J."/>
            <person name="Karaoz U."/>
            <person name="Brodie E.L."/>
            <person name="Williams K.H."/>
            <person name="Hubbard S.S."/>
            <person name="Banfield J.F."/>
        </authorList>
    </citation>
    <scope>NUCLEOTIDE SEQUENCE [LARGE SCALE GENOMIC DNA]</scope>
</reference>
<organism evidence="1 2">
    <name type="scientific">Candidatus Kaiserbacteria bacterium RIFCSPHIGHO2_02_FULL_55_17</name>
    <dbReference type="NCBI Taxonomy" id="1798496"/>
    <lineage>
        <taxon>Bacteria</taxon>
        <taxon>Candidatus Kaiseribacteriota</taxon>
    </lineage>
</organism>
<name>A0A1F6DTS2_9BACT</name>
<protein>
    <recommendedName>
        <fullName evidence="3">Metallopeptidase family protein</fullName>
    </recommendedName>
</protein>
<dbReference type="Proteomes" id="UP000177232">
    <property type="component" value="Unassembled WGS sequence"/>
</dbReference>
<gene>
    <name evidence="1" type="ORF">A3C94_01820</name>
</gene>
<accession>A0A1F6DTS2</accession>
<comment type="caution">
    <text evidence="1">The sequence shown here is derived from an EMBL/GenBank/DDBJ whole genome shotgun (WGS) entry which is preliminary data.</text>
</comment>
<dbReference type="AlphaFoldDB" id="A0A1F6DTS2"/>
<dbReference type="InterPro" id="IPR038555">
    <property type="entry name" value="Zincin_1_sf"/>
</dbReference>
<proteinExistence type="predicted"/>
<evidence type="ECO:0000313" key="2">
    <source>
        <dbReference type="Proteomes" id="UP000177232"/>
    </source>
</evidence>
<dbReference type="SUPFAM" id="SSF55486">
    <property type="entry name" value="Metalloproteases ('zincins'), catalytic domain"/>
    <property type="match status" value="1"/>
</dbReference>
<dbReference type="EMBL" id="MFLJ01000010">
    <property type="protein sequence ID" value="OGG64793.1"/>
    <property type="molecule type" value="Genomic_DNA"/>
</dbReference>